<evidence type="ECO:0000256" key="3">
    <source>
        <dbReference type="ARBA" id="ARBA00022737"/>
    </source>
</evidence>
<sequence>RLTWVALKSAGAQSGERQNPYIGHLALQSAGAQFGKTQNPYTGHNTGNTNMDQYEDRVKTLILGNTNMDKYKDRINTLILVSTLITTVTFAAGFTLPGGTNSSHPGQGMAVMLNHIWFKLFIFCNTISMYGAISATLILIWAQLGDITLALLALKVASPLLGVTLATLSGAFLAGVHLVISDLSWLATTFLVLCVISILMLLLLYTILWLPSSSSNPMAWLVEKDETEDIN</sequence>
<organism evidence="9 10">
    <name type="scientific">Mucuna pruriens</name>
    <name type="common">Velvet bean</name>
    <name type="synonym">Dolichos pruriens</name>
    <dbReference type="NCBI Taxonomy" id="157652"/>
    <lineage>
        <taxon>Eukaryota</taxon>
        <taxon>Viridiplantae</taxon>
        <taxon>Streptophyta</taxon>
        <taxon>Embryophyta</taxon>
        <taxon>Tracheophyta</taxon>
        <taxon>Spermatophyta</taxon>
        <taxon>Magnoliopsida</taxon>
        <taxon>eudicotyledons</taxon>
        <taxon>Gunneridae</taxon>
        <taxon>Pentapetalae</taxon>
        <taxon>rosids</taxon>
        <taxon>fabids</taxon>
        <taxon>Fabales</taxon>
        <taxon>Fabaceae</taxon>
        <taxon>Papilionoideae</taxon>
        <taxon>50 kb inversion clade</taxon>
        <taxon>NPAAA clade</taxon>
        <taxon>indigoferoid/millettioid clade</taxon>
        <taxon>Phaseoleae</taxon>
        <taxon>Mucuna</taxon>
    </lineage>
</organism>
<dbReference type="InterPro" id="IPR026961">
    <property type="entry name" value="PGG_dom"/>
</dbReference>
<evidence type="ECO:0000313" key="10">
    <source>
        <dbReference type="Proteomes" id="UP000257109"/>
    </source>
</evidence>
<evidence type="ECO:0000256" key="6">
    <source>
        <dbReference type="ARBA" id="ARBA00023136"/>
    </source>
</evidence>
<dbReference type="GO" id="GO:0005886">
    <property type="term" value="C:plasma membrane"/>
    <property type="evidence" value="ECO:0007669"/>
    <property type="project" value="TreeGrafter"/>
</dbReference>
<keyword evidence="5" id="KW-0040">ANK repeat</keyword>
<feature type="transmembrane region" description="Helical" evidence="7">
    <location>
        <begin position="116"/>
        <end position="144"/>
    </location>
</feature>
<evidence type="ECO:0000256" key="1">
    <source>
        <dbReference type="ARBA" id="ARBA00004141"/>
    </source>
</evidence>
<evidence type="ECO:0000256" key="4">
    <source>
        <dbReference type="ARBA" id="ARBA00022989"/>
    </source>
</evidence>
<keyword evidence="2 7" id="KW-0812">Transmembrane</keyword>
<feature type="transmembrane region" description="Helical" evidence="7">
    <location>
        <begin position="186"/>
        <end position="210"/>
    </location>
</feature>
<comment type="caution">
    <text evidence="9">The sequence shown here is derived from an EMBL/GenBank/DDBJ whole genome shotgun (WGS) entry which is preliminary data.</text>
</comment>
<keyword evidence="10" id="KW-1185">Reference proteome</keyword>
<accession>A0A371GZP4</accession>
<dbReference type="STRING" id="157652.A0A371GZP4"/>
<keyword evidence="3" id="KW-0677">Repeat</keyword>
<dbReference type="Proteomes" id="UP000257109">
    <property type="component" value="Unassembled WGS sequence"/>
</dbReference>
<dbReference type="EMBL" id="QJKJ01004000">
    <property type="protein sequence ID" value="RDX95979.1"/>
    <property type="molecule type" value="Genomic_DNA"/>
</dbReference>
<proteinExistence type="predicted"/>
<dbReference type="PANTHER" id="PTHR24186:SF46">
    <property type="entry name" value="PROTEIN ACCELERATED CELL DEATH 6-LIKE"/>
    <property type="match status" value="1"/>
</dbReference>
<feature type="transmembrane region" description="Helical" evidence="7">
    <location>
        <begin position="77"/>
        <end position="96"/>
    </location>
</feature>
<feature type="transmembrane region" description="Helical" evidence="7">
    <location>
        <begin position="156"/>
        <end position="180"/>
    </location>
</feature>
<dbReference type="PANTHER" id="PTHR24186">
    <property type="entry name" value="PROTEIN PHOSPHATASE 1 REGULATORY SUBUNIT"/>
    <property type="match status" value="1"/>
</dbReference>
<keyword evidence="6 7" id="KW-0472">Membrane</keyword>
<comment type="subcellular location">
    <subcellularLocation>
        <location evidence="1">Membrane</location>
        <topology evidence="1">Multi-pass membrane protein</topology>
    </subcellularLocation>
</comment>
<keyword evidence="4 7" id="KW-1133">Transmembrane helix</keyword>
<name>A0A371GZP4_MUCPR</name>
<evidence type="ECO:0000256" key="7">
    <source>
        <dbReference type="SAM" id="Phobius"/>
    </source>
</evidence>
<gene>
    <name evidence="9" type="primary">ACD6</name>
    <name evidence="9" type="ORF">CR513_21417</name>
</gene>
<reference evidence="9" key="1">
    <citation type="submission" date="2018-05" db="EMBL/GenBank/DDBJ databases">
        <title>Draft genome of Mucuna pruriens seed.</title>
        <authorList>
            <person name="Nnadi N.E."/>
            <person name="Vos R."/>
            <person name="Hasami M.H."/>
            <person name="Devisetty U.K."/>
            <person name="Aguiy J.C."/>
        </authorList>
    </citation>
    <scope>NUCLEOTIDE SEQUENCE [LARGE SCALE GENOMIC DNA]</scope>
    <source>
        <strain evidence="9">JCA_2017</strain>
    </source>
</reference>
<evidence type="ECO:0000259" key="8">
    <source>
        <dbReference type="Pfam" id="PF13962"/>
    </source>
</evidence>
<evidence type="ECO:0000313" key="9">
    <source>
        <dbReference type="EMBL" id="RDX95979.1"/>
    </source>
</evidence>
<feature type="domain" description="PGG" evidence="8">
    <location>
        <begin position="70"/>
        <end position="178"/>
    </location>
</feature>
<evidence type="ECO:0000256" key="2">
    <source>
        <dbReference type="ARBA" id="ARBA00022692"/>
    </source>
</evidence>
<dbReference type="Pfam" id="PF13962">
    <property type="entry name" value="PGG"/>
    <property type="match status" value="1"/>
</dbReference>
<protein>
    <submittedName>
        <fullName evidence="9">Protein ACCELERATED CELL DEATH 6</fullName>
    </submittedName>
</protein>
<dbReference type="OrthoDB" id="1435968at2759"/>
<feature type="non-terminal residue" evidence="9">
    <location>
        <position position="1"/>
    </location>
</feature>
<evidence type="ECO:0000256" key="5">
    <source>
        <dbReference type="ARBA" id="ARBA00023043"/>
    </source>
</evidence>
<dbReference type="AlphaFoldDB" id="A0A371GZP4"/>